<evidence type="ECO:0000313" key="2">
    <source>
        <dbReference type="EMBL" id="MDR7334574.1"/>
    </source>
</evidence>
<sequence length="109" mass="12070">MTPKSPNPNFAKALRAVRLERALSQEDFYDVSGRTYVSRLETGGADPTLSKIVQLAQVLEVHPLTLLTLAFCSKGTPAEVDRLLATVTVEVSSFEDLQLGEPDRRRRGR</sequence>
<dbReference type="Pfam" id="PF01381">
    <property type="entry name" value="HTH_3"/>
    <property type="match status" value="1"/>
</dbReference>
<evidence type="ECO:0000313" key="3">
    <source>
        <dbReference type="Proteomes" id="UP001180825"/>
    </source>
</evidence>
<dbReference type="RefSeq" id="WP_404667373.1">
    <property type="nucleotide sequence ID" value="NZ_JAVDXV010000007.1"/>
</dbReference>
<dbReference type="InterPro" id="IPR010982">
    <property type="entry name" value="Lambda_DNA-bd_dom_sf"/>
</dbReference>
<accession>A0ABU2ABK6</accession>
<name>A0ABU2ABK6_9BURK</name>
<keyword evidence="3" id="KW-1185">Reference proteome</keyword>
<reference evidence="2 3" key="1">
    <citation type="submission" date="2023-07" db="EMBL/GenBank/DDBJ databases">
        <title>Sorghum-associated microbial communities from plants grown in Nebraska, USA.</title>
        <authorList>
            <person name="Schachtman D."/>
        </authorList>
    </citation>
    <scope>NUCLEOTIDE SEQUENCE [LARGE SCALE GENOMIC DNA]</scope>
    <source>
        <strain evidence="2 3">BE316</strain>
    </source>
</reference>
<dbReference type="SUPFAM" id="SSF47413">
    <property type="entry name" value="lambda repressor-like DNA-binding domains"/>
    <property type="match status" value="1"/>
</dbReference>
<gene>
    <name evidence="2" type="ORF">J2X21_003730</name>
</gene>
<dbReference type="Gene3D" id="1.10.260.40">
    <property type="entry name" value="lambda repressor-like DNA-binding domains"/>
    <property type="match status" value="1"/>
</dbReference>
<dbReference type="InterPro" id="IPR001387">
    <property type="entry name" value="Cro/C1-type_HTH"/>
</dbReference>
<protein>
    <submittedName>
        <fullName evidence="2">Transcriptional regulator with XRE-family HTH domain</fullName>
    </submittedName>
</protein>
<comment type="caution">
    <text evidence="2">The sequence shown here is derived from an EMBL/GenBank/DDBJ whole genome shotgun (WGS) entry which is preliminary data.</text>
</comment>
<proteinExistence type="predicted"/>
<dbReference type="SMART" id="SM00530">
    <property type="entry name" value="HTH_XRE"/>
    <property type="match status" value="1"/>
</dbReference>
<dbReference type="EMBL" id="JAVDXV010000007">
    <property type="protein sequence ID" value="MDR7334574.1"/>
    <property type="molecule type" value="Genomic_DNA"/>
</dbReference>
<evidence type="ECO:0000259" key="1">
    <source>
        <dbReference type="PROSITE" id="PS50943"/>
    </source>
</evidence>
<dbReference type="CDD" id="cd00093">
    <property type="entry name" value="HTH_XRE"/>
    <property type="match status" value="1"/>
</dbReference>
<dbReference type="PROSITE" id="PS50943">
    <property type="entry name" value="HTH_CROC1"/>
    <property type="match status" value="1"/>
</dbReference>
<organism evidence="2 3">
    <name type="scientific">Roseateles asaccharophilus</name>
    <dbReference type="NCBI Taxonomy" id="582607"/>
    <lineage>
        <taxon>Bacteria</taxon>
        <taxon>Pseudomonadati</taxon>
        <taxon>Pseudomonadota</taxon>
        <taxon>Betaproteobacteria</taxon>
        <taxon>Burkholderiales</taxon>
        <taxon>Sphaerotilaceae</taxon>
        <taxon>Roseateles</taxon>
    </lineage>
</organism>
<feature type="domain" description="HTH cro/C1-type" evidence="1">
    <location>
        <begin position="14"/>
        <end position="66"/>
    </location>
</feature>
<dbReference type="Proteomes" id="UP001180825">
    <property type="component" value="Unassembled WGS sequence"/>
</dbReference>